<dbReference type="EMBL" id="CAUYUJ010000687">
    <property type="protein sequence ID" value="CAK0791986.1"/>
    <property type="molecule type" value="Genomic_DNA"/>
</dbReference>
<reference evidence="1" key="1">
    <citation type="submission" date="2023-10" db="EMBL/GenBank/DDBJ databases">
        <authorList>
            <person name="Chen Y."/>
            <person name="Shah S."/>
            <person name="Dougan E. K."/>
            <person name="Thang M."/>
            <person name="Chan C."/>
        </authorList>
    </citation>
    <scope>NUCLEOTIDE SEQUENCE [LARGE SCALE GENOMIC DNA]</scope>
</reference>
<feature type="non-terminal residue" evidence="1">
    <location>
        <position position="1"/>
    </location>
</feature>
<organism evidence="1 2">
    <name type="scientific">Prorocentrum cordatum</name>
    <dbReference type="NCBI Taxonomy" id="2364126"/>
    <lineage>
        <taxon>Eukaryota</taxon>
        <taxon>Sar</taxon>
        <taxon>Alveolata</taxon>
        <taxon>Dinophyceae</taxon>
        <taxon>Prorocentrales</taxon>
        <taxon>Prorocentraceae</taxon>
        <taxon>Prorocentrum</taxon>
    </lineage>
</organism>
<keyword evidence="2" id="KW-1185">Reference proteome</keyword>
<sequence length="151" mass="16412">RVHILEKHLDRELDVLEKAKQAELDQQDKLHKDLVTRLHQAAIQPAPPRPVARSGISIRDVLAGEPDAITISDVDGLFALDDPDHEVPGTDREELAKRRAALQEGLTSLTKGLSASTVGSIDEIEAEHATRVKRLAKKRGVGDAPDTAAMP</sequence>
<accession>A0ABN9PK33</accession>
<name>A0ABN9PK33_9DINO</name>
<protein>
    <submittedName>
        <fullName evidence="1">Uncharacterized protein</fullName>
    </submittedName>
</protein>
<dbReference type="Proteomes" id="UP001189429">
    <property type="component" value="Unassembled WGS sequence"/>
</dbReference>
<evidence type="ECO:0000313" key="1">
    <source>
        <dbReference type="EMBL" id="CAK0791986.1"/>
    </source>
</evidence>
<feature type="non-terminal residue" evidence="1">
    <location>
        <position position="151"/>
    </location>
</feature>
<comment type="caution">
    <text evidence="1">The sequence shown here is derived from an EMBL/GenBank/DDBJ whole genome shotgun (WGS) entry which is preliminary data.</text>
</comment>
<gene>
    <name evidence="1" type="ORF">PCOR1329_LOCUS2724</name>
</gene>
<proteinExistence type="predicted"/>
<evidence type="ECO:0000313" key="2">
    <source>
        <dbReference type="Proteomes" id="UP001189429"/>
    </source>
</evidence>